<dbReference type="EMBL" id="FNVG01000001">
    <property type="protein sequence ID" value="SEF48941.1"/>
    <property type="molecule type" value="Genomic_DNA"/>
</dbReference>
<gene>
    <name evidence="2" type="ORF">SAMN04488244_101336</name>
</gene>
<dbReference type="CDD" id="cd04301">
    <property type="entry name" value="NAT_SF"/>
    <property type="match status" value="1"/>
</dbReference>
<organism evidence="2 3">
    <name type="scientific">Vibrio hangzhouensis</name>
    <dbReference type="NCBI Taxonomy" id="462991"/>
    <lineage>
        <taxon>Bacteria</taxon>
        <taxon>Pseudomonadati</taxon>
        <taxon>Pseudomonadota</taxon>
        <taxon>Gammaproteobacteria</taxon>
        <taxon>Vibrionales</taxon>
        <taxon>Vibrionaceae</taxon>
        <taxon>Vibrio</taxon>
    </lineage>
</organism>
<dbReference type="InterPro" id="IPR052564">
    <property type="entry name" value="N-acetyltrans/Recomb-assoc"/>
</dbReference>
<reference evidence="3" key="1">
    <citation type="submission" date="2016-10" db="EMBL/GenBank/DDBJ databases">
        <authorList>
            <person name="Varghese N."/>
            <person name="Submissions S."/>
        </authorList>
    </citation>
    <scope>NUCLEOTIDE SEQUENCE [LARGE SCALE GENOMIC DNA]</scope>
    <source>
        <strain evidence="3">CGMCC 1.7062</strain>
    </source>
</reference>
<dbReference type="Proteomes" id="UP000236721">
    <property type="component" value="Unassembled WGS sequence"/>
</dbReference>
<dbReference type="SUPFAM" id="SSF55729">
    <property type="entry name" value="Acyl-CoA N-acyltransferases (Nat)"/>
    <property type="match status" value="1"/>
</dbReference>
<evidence type="ECO:0000313" key="3">
    <source>
        <dbReference type="Proteomes" id="UP000236721"/>
    </source>
</evidence>
<dbReference type="InterPro" id="IPR016181">
    <property type="entry name" value="Acyl_CoA_acyltransferase"/>
</dbReference>
<name>A0A1H5SGL9_9VIBR</name>
<dbReference type="InterPro" id="IPR000182">
    <property type="entry name" value="GNAT_dom"/>
</dbReference>
<dbReference type="PANTHER" id="PTHR43451:SF1">
    <property type="entry name" value="ACETYLTRANSFERASE"/>
    <property type="match status" value="1"/>
</dbReference>
<feature type="domain" description="N-acetyltransferase" evidence="1">
    <location>
        <begin position="2"/>
        <end position="154"/>
    </location>
</feature>
<accession>A0A1H5SGL9</accession>
<keyword evidence="2" id="KW-0808">Transferase</keyword>
<dbReference type="PANTHER" id="PTHR43451">
    <property type="entry name" value="ACETYLTRANSFERASE (GNAT) FAMILY PROTEIN"/>
    <property type="match status" value="1"/>
</dbReference>
<dbReference type="PROSITE" id="PS51186">
    <property type="entry name" value="GNAT"/>
    <property type="match status" value="1"/>
</dbReference>
<keyword evidence="3" id="KW-1185">Reference proteome</keyword>
<dbReference type="Pfam" id="PF13673">
    <property type="entry name" value="Acetyltransf_10"/>
    <property type="match status" value="1"/>
</dbReference>
<dbReference type="AlphaFoldDB" id="A0A1H5SGL9"/>
<sequence>MITIRNYERKDAHVTWELKFQTIRNINIRDYSSEQVTAWAPANFDMDVWLKRVDNMKPFIAELNGQVVGFADLQQDGYIDHFFCHADYQGIGVGRALMEHIFSIGRLNGVSRYYSAVSLTARPFYERYGFRVVKEQQMEVNGLLLTNFVMEKIS</sequence>
<evidence type="ECO:0000259" key="1">
    <source>
        <dbReference type="PROSITE" id="PS51186"/>
    </source>
</evidence>
<proteinExistence type="predicted"/>
<protein>
    <submittedName>
        <fullName evidence="2">Acetyltransferase, GNAT family</fullName>
    </submittedName>
</protein>
<evidence type="ECO:0000313" key="2">
    <source>
        <dbReference type="EMBL" id="SEF48941.1"/>
    </source>
</evidence>
<dbReference type="GO" id="GO:0016747">
    <property type="term" value="F:acyltransferase activity, transferring groups other than amino-acyl groups"/>
    <property type="evidence" value="ECO:0007669"/>
    <property type="project" value="InterPro"/>
</dbReference>
<dbReference type="RefSeq" id="WP_103878573.1">
    <property type="nucleotide sequence ID" value="NZ_FNVG01000001.1"/>
</dbReference>
<dbReference type="Gene3D" id="3.40.630.30">
    <property type="match status" value="1"/>
</dbReference>
<dbReference type="OrthoDB" id="5355033at2"/>